<dbReference type="GO" id="GO:0016413">
    <property type="term" value="F:O-acetyltransferase activity"/>
    <property type="evidence" value="ECO:0007669"/>
    <property type="project" value="TreeGrafter"/>
</dbReference>
<keyword evidence="5 7" id="KW-1133">Transmembrane helix</keyword>
<accession>A0A2H0B613</accession>
<gene>
    <name evidence="9" type="ORF">COX08_02905</name>
</gene>
<dbReference type="InterPro" id="IPR002656">
    <property type="entry name" value="Acyl_transf_3_dom"/>
</dbReference>
<dbReference type="Pfam" id="PF01757">
    <property type="entry name" value="Acyl_transf_3"/>
    <property type="match status" value="1"/>
</dbReference>
<sequence>MENKQYLINADIIRIMAIFGAIGIHIVFPFYGRWDYIGGKIWWISDIWNAFARTSIPLFIILSGYFILNNQDSITRTWQRVIGRILIPLVFWSGLYLLWDGLYLKHGLNWQDFFLCIFRGGLFHYYFLGIIASLYILSPILRFILNQAPIKLNNYLIVISLAGSLLLNFYLYLTYKVFDGNIFLYWIMFVGYFLAGGLYRRSNLKVNPKSLSLVFIIYWIFTSLAGWINLNLIQYKTPILFPAGSISPYFDHYVSPNIMIMSFCLFIFIMQANLGKIVNNRKLISLVKLLASASFGMYLIHPFIMDFMYMKFFIVVESLPLLLILKIVTTYLFSFIITIILLKIPKLNAVLGIKN</sequence>
<evidence type="ECO:0000313" key="9">
    <source>
        <dbReference type="EMBL" id="PIP53087.1"/>
    </source>
</evidence>
<reference evidence="9 10" key="1">
    <citation type="submission" date="2017-09" db="EMBL/GenBank/DDBJ databases">
        <title>Depth-based differentiation of microbial function through sediment-hosted aquifers and enrichment of novel symbionts in the deep terrestrial subsurface.</title>
        <authorList>
            <person name="Probst A.J."/>
            <person name="Ladd B."/>
            <person name="Jarett J.K."/>
            <person name="Geller-Mcgrath D.E."/>
            <person name="Sieber C.M."/>
            <person name="Emerson J.B."/>
            <person name="Anantharaman K."/>
            <person name="Thomas B.C."/>
            <person name="Malmstrom R."/>
            <person name="Stieglmeier M."/>
            <person name="Klingl A."/>
            <person name="Woyke T."/>
            <person name="Ryan C.M."/>
            <person name="Banfield J.F."/>
        </authorList>
    </citation>
    <scope>NUCLEOTIDE SEQUENCE [LARGE SCALE GENOMIC DNA]</scope>
    <source>
        <strain evidence="9">CG23_combo_of_CG06-09_8_20_14_all_34_8</strain>
    </source>
</reference>
<comment type="similarity">
    <text evidence="2">Belongs to the acyltransferase 3 family.</text>
</comment>
<evidence type="ECO:0000313" key="10">
    <source>
        <dbReference type="Proteomes" id="UP000229459"/>
    </source>
</evidence>
<organism evidence="9 10">
    <name type="scientific">Candidatus Beckwithbacteria bacterium CG23_combo_of_CG06-09_8_20_14_all_34_8</name>
    <dbReference type="NCBI Taxonomy" id="1974497"/>
    <lineage>
        <taxon>Bacteria</taxon>
        <taxon>Candidatus Beckwithiibacteriota</taxon>
    </lineage>
</organism>
<keyword evidence="3" id="KW-1003">Cell membrane</keyword>
<evidence type="ECO:0000256" key="3">
    <source>
        <dbReference type="ARBA" id="ARBA00022475"/>
    </source>
</evidence>
<feature type="transmembrane region" description="Helical" evidence="7">
    <location>
        <begin position="321"/>
        <end position="342"/>
    </location>
</feature>
<feature type="domain" description="Acyltransferase 3" evidence="8">
    <location>
        <begin position="10"/>
        <end position="338"/>
    </location>
</feature>
<keyword evidence="6 7" id="KW-0472">Membrane</keyword>
<feature type="transmembrane region" description="Helical" evidence="7">
    <location>
        <begin position="152"/>
        <end position="171"/>
    </location>
</feature>
<feature type="transmembrane region" description="Helical" evidence="7">
    <location>
        <begin position="211"/>
        <end position="233"/>
    </location>
</feature>
<dbReference type="PANTHER" id="PTHR40074:SF2">
    <property type="entry name" value="O-ACETYLTRANSFERASE WECH"/>
    <property type="match status" value="1"/>
</dbReference>
<evidence type="ECO:0000256" key="4">
    <source>
        <dbReference type="ARBA" id="ARBA00022692"/>
    </source>
</evidence>
<comment type="subcellular location">
    <subcellularLocation>
        <location evidence="1">Cell membrane</location>
        <topology evidence="1">Multi-pass membrane protein</topology>
    </subcellularLocation>
</comment>
<dbReference type="GO" id="GO:0005886">
    <property type="term" value="C:plasma membrane"/>
    <property type="evidence" value="ECO:0007669"/>
    <property type="project" value="UniProtKB-SubCell"/>
</dbReference>
<protein>
    <recommendedName>
        <fullName evidence="8">Acyltransferase 3 domain-containing protein</fullName>
    </recommendedName>
</protein>
<keyword evidence="4 7" id="KW-0812">Transmembrane</keyword>
<evidence type="ECO:0000256" key="7">
    <source>
        <dbReference type="SAM" id="Phobius"/>
    </source>
</evidence>
<evidence type="ECO:0000256" key="2">
    <source>
        <dbReference type="ARBA" id="ARBA00007400"/>
    </source>
</evidence>
<comment type="caution">
    <text evidence="9">The sequence shown here is derived from an EMBL/GenBank/DDBJ whole genome shotgun (WGS) entry which is preliminary data.</text>
</comment>
<feature type="transmembrane region" description="Helical" evidence="7">
    <location>
        <begin position="12"/>
        <end position="31"/>
    </location>
</feature>
<evidence type="ECO:0000259" key="8">
    <source>
        <dbReference type="Pfam" id="PF01757"/>
    </source>
</evidence>
<feature type="transmembrane region" description="Helical" evidence="7">
    <location>
        <begin position="81"/>
        <end position="99"/>
    </location>
</feature>
<feature type="transmembrane region" description="Helical" evidence="7">
    <location>
        <begin position="183"/>
        <end position="199"/>
    </location>
</feature>
<dbReference type="PANTHER" id="PTHR40074">
    <property type="entry name" value="O-ACETYLTRANSFERASE WECH"/>
    <property type="match status" value="1"/>
</dbReference>
<evidence type="ECO:0000256" key="1">
    <source>
        <dbReference type="ARBA" id="ARBA00004651"/>
    </source>
</evidence>
<feature type="transmembrane region" description="Helical" evidence="7">
    <location>
        <begin position="286"/>
        <end position="309"/>
    </location>
</feature>
<dbReference type="GO" id="GO:0009246">
    <property type="term" value="P:enterobacterial common antigen biosynthetic process"/>
    <property type="evidence" value="ECO:0007669"/>
    <property type="project" value="TreeGrafter"/>
</dbReference>
<dbReference type="Proteomes" id="UP000229459">
    <property type="component" value="Unassembled WGS sequence"/>
</dbReference>
<proteinExistence type="inferred from homology"/>
<dbReference type="EMBL" id="PCSR01000069">
    <property type="protein sequence ID" value="PIP53087.1"/>
    <property type="molecule type" value="Genomic_DNA"/>
</dbReference>
<feature type="transmembrane region" description="Helical" evidence="7">
    <location>
        <begin position="51"/>
        <end position="69"/>
    </location>
</feature>
<dbReference type="AlphaFoldDB" id="A0A2H0B613"/>
<feature type="transmembrane region" description="Helical" evidence="7">
    <location>
        <begin position="253"/>
        <end position="274"/>
    </location>
</feature>
<name>A0A2H0B613_9BACT</name>
<feature type="transmembrane region" description="Helical" evidence="7">
    <location>
        <begin position="123"/>
        <end position="145"/>
    </location>
</feature>
<evidence type="ECO:0000256" key="6">
    <source>
        <dbReference type="ARBA" id="ARBA00023136"/>
    </source>
</evidence>
<evidence type="ECO:0000256" key="5">
    <source>
        <dbReference type="ARBA" id="ARBA00022989"/>
    </source>
</evidence>